<evidence type="ECO:0000256" key="14">
    <source>
        <dbReference type="HAMAP-Rule" id="MF_01458"/>
    </source>
</evidence>
<keyword evidence="14" id="KW-1003">Cell membrane</keyword>
<dbReference type="NCBIfam" id="TIGR01241">
    <property type="entry name" value="FtsH_fam"/>
    <property type="match status" value="1"/>
</dbReference>
<dbReference type="Pfam" id="PF01434">
    <property type="entry name" value="Peptidase_M41"/>
    <property type="match status" value="1"/>
</dbReference>
<evidence type="ECO:0000256" key="6">
    <source>
        <dbReference type="ARBA" id="ARBA00022741"/>
    </source>
</evidence>
<dbReference type="GO" id="GO:0006508">
    <property type="term" value="P:proteolysis"/>
    <property type="evidence" value="ECO:0007669"/>
    <property type="project" value="UniProtKB-KW"/>
</dbReference>
<feature type="transmembrane region" description="Helical" evidence="14">
    <location>
        <begin position="111"/>
        <end position="133"/>
    </location>
</feature>
<dbReference type="InterPro" id="IPR037219">
    <property type="entry name" value="Peptidase_M41-like"/>
</dbReference>
<dbReference type="InterPro" id="IPR027417">
    <property type="entry name" value="P-loop_NTPase"/>
</dbReference>
<evidence type="ECO:0000256" key="1">
    <source>
        <dbReference type="ARBA" id="ARBA00004370"/>
    </source>
</evidence>
<dbReference type="PANTHER" id="PTHR23076">
    <property type="entry name" value="METALLOPROTEASE M41 FTSH"/>
    <property type="match status" value="1"/>
</dbReference>
<dbReference type="MEROPS" id="M41.015"/>
<dbReference type="GO" id="GO:0004222">
    <property type="term" value="F:metalloendopeptidase activity"/>
    <property type="evidence" value="ECO:0007669"/>
    <property type="project" value="InterPro"/>
</dbReference>
<feature type="binding site" evidence="14">
    <location>
        <begin position="204"/>
        <end position="211"/>
    </location>
    <ligand>
        <name>ATP</name>
        <dbReference type="ChEBI" id="CHEBI:30616"/>
    </ligand>
</feature>
<keyword evidence="3 14" id="KW-0645">Protease</keyword>
<feature type="binding site" evidence="14">
    <location>
        <position position="426"/>
    </location>
    <ligand>
        <name>Zn(2+)</name>
        <dbReference type="ChEBI" id="CHEBI:29105"/>
        <note>catalytic</note>
    </ligand>
</feature>
<dbReference type="InterPro" id="IPR005936">
    <property type="entry name" value="FtsH"/>
</dbReference>
<accession>A0A0B2A4L9</accession>
<dbReference type="RefSeq" id="WP_039400900.1">
    <property type="nucleotide sequence ID" value="NZ_JTDK01000014.1"/>
</dbReference>
<dbReference type="InterPro" id="IPR003593">
    <property type="entry name" value="AAA+_ATPase"/>
</dbReference>
<dbReference type="InterPro" id="IPR041569">
    <property type="entry name" value="AAA_lid_3"/>
</dbReference>
<evidence type="ECO:0000256" key="13">
    <source>
        <dbReference type="ARBA" id="ARBA00061570"/>
    </source>
</evidence>
<dbReference type="Pfam" id="PF00004">
    <property type="entry name" value="AAA"/>
    <property type="match status" value="1"/>
</dbReference>
<evidence type="ECO:0000256" key="9">
    <source>
        <dbReference type="ARBA" id="ARBA00022840"/>
    </source>
</evidence>
<feature type="binding site" evidence="14">
    <location>
        <position position="430"/>
    </location>
    <ligand>
        <name>Zn(2+)</name>
        <dbReference type="ChEBI" id="CHEBI:29105"/>
        <note>catalytic</note>
    </ligand>
</feature>
<keyword evidence="11 14" id="KW-0482">Metalloprotease</keyword>
<dbReference type="InterPro" id="IPR003960">
    <property type="entry name" value="ATPase_AAA_CS"/>
</dbReference>
<gene>
    <name evidence="14" type="primary">ftsH</name>
    <name evidence="18" type="ORF">LK09_14460</name>
</gene>
<evidence type="ECO:0000256" key="12">
    <source>
        <dbReference type="ARBA" id="ARBA00023136"/>
    </source>
</evidence>
<keyword evidence="7 14" id="KW-0378">Hydrolase</keyword>
<comment type="function">
    <text evidence="14">Acts as a processive, ATP-dependent zinc metallopeptidase for both cytoplasmic and membrane proteins. Plays a role in the quality control of integral membrane proteins.</text>
</comment>
<feature type="transmembrane region" description="Helical" evidence="14">
    <location>
        <begin position="12"/>
        <end position="34"/>
    </location>
</feature>
<dbReference type="SUPFAM" id="SSF140990">
    <property type="entry name" value="FtsH protease domain-like"/>
    <property type="match status" value="1"/>
</dbReference>
<feature type="binding site" evidence="14">
    <location>
        <position position="502"/>
    </location>
    <ligand>
        <name>Zn(2+)</name>
        <dbReference type="ChEBI" id="CHEBI:29105"/>
        <note>catalytic</note>
    </ligand>
</feature>
<comment type="subunit">
    <text evidence="14">Homohexamer.</text>
</comment>
<dbReference type="PROSITE" id="PS00674">
    <property type="entry name" value="AAA"/>
    <property type="match status" value="1"/>
</dbReference>
<evidence type="ECO:0000259" key="17">
    <source>
        <dbReference type="SMART" id="SM00382"/>
    </source>
</evidence>
<dbReference type="GO" id="GO:0030163">
    <property type="term" value="P:protein catabolic process"/>
    <property type="evidence" value="ECO:0007669"/>
    <property type="project" value="UniProtKB-UniRule"/>
</dbReference>
<reference evidence="18 19" key="1">
    <citation type="submission" date="2014-11" db="EMBL/GenBank/DDBJ databases">
        <title>Genome sequence of Microbacterium mangrovi MUSC 115(T).</title>
        <authorList>
            <person name="Lee L.-H."/>
        </authorList>
    </citation>
    <scope>NUCLEOTIDE SEQUENCE [LARGE SCALE GENOMIC DNA]</scope>
    <source>
        <strain evidence="18 19">MUSC 115</strain>
    </source>
</reference>
<keyword evidence="10 14" id="KW-1133">Transmembrane helix</keyword>
<evidence type="ECO:0000256" key="5">
    <source>
        <dbReference type="ARBA" id="ARBA00022723"/>
    </source>
</evidence>
<dbReference type="SMART" id="SM00382">
    <property type="entry name" value="AAA"/>
    <property type="match status" value="1"/>
</dbReference>
<keyword evidence="4 14" id="KW-0812">Transmembrane</keyword>
<evidence type="ECO:0000256" key="2">
    <source>
        <dbReference type="ARBA" id="ARBA00010044"/>
    </source>
</evidence>
<dbReference type="SUPFAM" id="SSF52540">
    <property type="entry name" value="P-loop containing nucleoside triphosphate hydrolases"/>
    <property type="match status" value="1"/>
</dbReference>
<comment type="cofactor">
    <cofactor evidence="14">
        <name>Zn(2+)</name>
        <dbReference type="ChEBI" id="CHEBI:29105"/>
    </cofactor>
    <text evidence="14">Binds 1 zinc ion per subunit.</text>
</comment>
<evidence type="ECO:0000256" key="7">
    <source>
        <dbReference type="ARBA" id="ARBA00022801"/>
    </source>
</evidence>
<evidence type="ECO:0000256" key="11">
    <source>
        <dbReference type="ARBA" id="ARBA00023049"/>
    </source>
</evidence>
<keyword evidence="18" id="KW-0132">Cell division</keyword>
<evidence type="ECO:0000256" key="3">
    <source>
        <dbReference type="ARBA" id="ARBA00022670"/>
    </source>
</evidence>
<dbReference type="GO" id="GO:0051301">
    <property type="term" value="P:cell division"/>
    <property type="evidence" value="ECO:0007669"/>
    <property type="project" value="UniProtKB-KW"/>
</dbReference>
<dbReference type="AlphaFoldDB" id="A0A0B2A4L9"/>
<comment type="caution">
    <text evidence="18">The sequence shown here is derived from an EMBL/GenBank/DDBJ whole genome shotgun (WGS) entry which is preliminary data.</text>
</comment>
<dbReference type="InterPro" id="IPR000642">
    <property type="entry name" value="Peptidase_M41"/>
</dbReference>
<comment type="similarity">
    <text evidence="15">Belongs to the AAA ATPase family.</text>
</comment>
<dbReference type="Proteomes" id="UP000031030">
    <property type="component" value="Unassembled WGS sequence"/>
</dbReference>
<dbReference type="PANTHER" id="PTHR23076:SF97">
    <property type="entry name" value="ATP-DEPENDENT ZINC METALLOPROTEASE YME1L1"/>
    <property type="match status" value="1"/>
</dbReference>
<keyword evidence="6 14" id="KW-0547">Nucleotide-binding</keyword>
<name>A0A0B2A4L9_9MICO</name>
<dbReference type="Gene3D" id="1.10.8.60">
    <property type="match status" value="1"/>
</dbReference>
<comment type="similarity">
    <text evidence="2 14">In the C-terminal section; belongs to the peptidase M41 family.</text>
</comment>
<evidence type="ECO:0000256" key="4">
    <source>
        <dbReference type="ARBA" id="ARBA00022692"/>
    </source>
</evidence>
<organism evidence="18 19">
    <name type="scientific">Microbacterium mangrovi</name>
    <dbReference type="NCBI Taxonomy" id="1348253"/>
    <lineage>
        <taxon>Bacteria</taxon>
        <taxon>Bacillati</taxon>
        <taxon>Actinomycetota</taxon>
        <taxon>Actinomycetes</taxon>
        <taxon>Micrococcales</taxon>
        <taxon>Microbacteriaceae</taxon>
        <taxon>Microbacterium</taxon>
    </lineage>
</organism>
<feature type="active site" evidence="14">
    <location>
        <position position="427"/>
    </location>
</feature>
<evidence type="ECO:0000256" key="10">
    <source>
        <dbReference type="ARBA" id="ARBA00022989"/>
    </source>
</evidence>
<comment type="subcellular location">
    <subcellularLocation>
        <location evidence="14">Cell membrane</location>
        <topology evidence="14">Multi-pass membrane protein</topology>
        <orientation evidence="14">Cytoplasmic side</orientation>
    </subcellularLocation>
    <subcellularLocation>
        <location evidence="1">Membrane</location>
    </subcellularLocation>
</comment>
<evidence type="ECO:0000256" key="8">
    <source>
        <dbReference type="ARBA" id="ARBA00022833"/>
    </source>
</evidence>
<evidence type="ECO:0000256" key="15">
    <source>
        <dbReference type="RuleBase" id="RU003651"/>
    </source>
</evidence>
<dbReference type="FunFam" id="3.40.50.300:FF:000001">
    <property type="entry name" value="ATP-dependent zinc metalloprotease FtsH"/>
    <property type="match status" value="1"/>
</dbReference>
<evidence type="ECO:0000256" key="16">
    <source>
        <dbReference type="SAM" id="MobiDB-lite"/>
    </source>
</evidence>
<dbReference type="CDD" id="cd19501">
    <property type="entry name" value="RecA-like_FtsH"/>
    <property type="match status" value="1"/>
</dbReference>
<keyword evidence="19" id="KW-1185">Reference proteome</keyword>
<dbReference type="GO" id="GO:0004176">
    <property type="term" value="F:ATP-dependent peptidase activity"/>
    <property type="evidence" value="ECO:0007669"/>
    <property type="project" value="InterPro"/>
</dbReference>
<dbReference type="Pfam" id="PF17862">
    <property type="entry name" value="AAA_lid_3"/>
    <property type="match status" value="1"/>
</dbReference>
<protein>
    <recommendedName>
        <fullName evidence="14">ATP-dependent zinc metalloprotease FtsH</fullName>
        <ecNumber evidence="14">3.4.24.-</ecNumber>
    </recommendedName>
</protein>
<keyword evidence="12 14" id="KW-0472">Membrane</keyword>
<proteinExistence type="inferred from homology"/>
<evidence type="ECO:0000313" key="19">
    <source>
        <dbReference type="Proteomes" id="UP000031030"/>
    </source>
</evidence>
<dbReference type="GO" id="GO:0005524">
    <property type="term" value="F:ATP binding"/>
    <property type="evidence" value="ECO:0007669"/>
    <property type="project" value="UniProtKB-UniRule"/>
</dbReference>
<keyword evidence="9 14" id="KW-0067">ATP-binding</keyword>
<dbReference type="Gene3D" id="3.40.50.300">
    <property type="entry name" value="P-loop containing nucleotide triphosphate hydrolases"/>
    <property type="match status" value="1"/>
</dbReference>
<feature type="domain" description="AAA+ ATPase" evidence="17">
    <location>
        <begin position="196"/>
        <end position="335"/>
    </location>
</feature>
<dbReference type="FunFam" id="1.20.58.760:FF:000001">
    <property type="entry name" value="ATP-dependent zinc metalloprotease FtsH"/>
    <property type="match status" value="1"/>
</dbReference>
<dbReference type="InterPro" id="IPR003959">
    <property type="entry name" value="ATPase_AAA_core"/>
</dbReference>
<dbReference type="FunFam" id="1.10.8.60:FF:000001">
    <property type="entry name" value="ATP-dependent zinc metalloprotease FtsH"/>
    <property type="match status" value="1"/>
</dbReference>
<dbReference type="EMBL" id="JTDK01000014">
    <property type="protein sequence ID" value="KHK96547.1"/>
    <property type="molecule type" value="Genomic_DNA"/>
</dbReference>
<dbReference type="EC" id="3.4.24.-" evidence="14"/>
<dbReference type="GO" id="GO:0016887">
    <property type="term" value="F:ATP hydrolysis activity"/>
    <property type="evidence" value="ECO:0007669"/>
    <property type="project" value="UniProtKB-UniRule"/>
</dbReference>
<dbReference type="STRING" id="1348253.LK09_14460"/>
<keyword evidence="8 14" id="KW-0862">Zinc</keyword>
<evidence type="ECO:0000313" key="18">
    <source>
        <dbReference type="EMBL" id="KHK96547.1"/>
    </source>
</evidence>
<keyword evidence="18" id="KW-0131">Cell cycle</keyword>
<keyword evidence="5 14" id="KW-0479">Metal-binding</keyword>
<dbReference type="GO" id="GO:0005886">
    <property type="term" value="C:plasma membrane"/>
    <property type="evidence" value="ECO:0007669"/>
    <property type="project" value="UniProtKB-SubCell"/>
</dbReference>
<sequence>MDFKKISRNPLIYVALIVALLIVGFSLMSSLGGAKQITTEQGMTLLKGDTVTKVVNTDGEQRVDLTLSAPFQGSDQVQFYYTQARADQVMQAVDAADPKDGYNDVVPKTSWFSGFLSIAIPMVLLGLLFWFLLSSAQGGGSKVMQFGKSRAKLVTKEMPQVTFGDVAGSDEAIEELEEIKDFLKDPAKFQAVGARIPKGVLLYGPPGTGKTLLARAVAGEAGVPFYSISGSDFVEMFVGVGASRVRDLFNQAKESAPAIIFIDEIDAVGRHRGAGLGGGHDEREQTLNQMLVEMDGFDPKANVIVIAATNRPDILDPALLRPGRFDRQIGVDAPDLKGRVHILEVHGRGKPLADSVDLEVVARKTPGFTGADLANVLNEAALLTARSNAQLIDNRALDEAIDRVIAGPQRRTRVMKDKEKLITAYHEGGHALAAAAMNYSDPVTKITILPRGRALGYTMVMPLDDKYSVTRNELQDQLAWAMGGRVAEEIVFHDPTSGASNDIEKATGIARKMVTEYGMTSAIGPVKLGSASGEVFMGRDMGHGREYSETMAERVDTQVRDLLEQAHNEAYEVLNANRDILDKLALELLEKETLDHNEIAEIFKDVKKLPERPQWLSSSERPVSPVPPVEVPRRPVPTGIAASEAAPTHEAPRHRPHGQARPATA</sequence>
<dbReference type="GO" id="GO:0008270">
    <property type="term" value="F:zinc ion binding"/>
    <property type="evidence" value="ECO:0007669"/>
    <property type="project" value="UniProtKB-UniRule"/>
</dbReference>
<dbReference type="HAMAP" id="MF_01458">
    <property type="entry name" value="FtsH"/>
    <property type="match status" value="1"/>
</dbReference>
<dbReference type="OrthoDB" id="9809379at2"/>
<dbReference type="Gene3D" id="1.20.58.760">
    <property type="entry name" value="Peptidase M41"/>
    <property type="match status" value="1"/>
</dbReference>
<comment type="similarity">
    <text evidence="13 14">In the central section; belongs to the AAA ATPase family.</text>
</comment>
<feature type="region of interest" description="Disordered" evidence="16">
    <location>
        <begin position="613"/>
        <end position="665"/>
    </location>
</feature>